<dbReference type="CDD" id="cd00063">
    <property type="entry name" value="FN3"/>
    <property type="match status" value="1"/>
</dbReference>
<dbReference type="SUPFAM" id="SSF49265">
    <property type="entry name" value="Fibronectin type III"/>
    <property type="match status" value="2"/>
</dbReference>
<evidence type="ECO:0000256" key="11">
    <source>
        <dbReference type="SAM" id="Phobius"/>
    </source>
</evidence>
<dbReference type="InterPro" id="IPR052672">
    <property type="entry name" value="Type1_Cytokine_Rcpt_Type2"/>
</dbReference>
<sequence>MGASHTLHLWYPDHPPGKRHDAFDTGNATSLFLERDRVYMEVKVTVWVESRVGEGVPPLRSNNLTLVINQAVRLEAPTEIHFSRSRGHMTLTWSEVDNCCASSRENQVRMRTAAHANWTVGNCKTQERHKAKETIAVRCPVEGNAPYEVQVRYRISGPYSDWSDWSRSVFVPSELLKSPELSCSTEPLGENGRRKVTLKWEKPSREQGEVKYNLTFALLPCLCLYESVNISEAINVTSFQTFLSGAEYNISLQANNGASQSPASFCRLPAEQDAVGPTFQEVIQSGKNFSVTWGSKHEVICFEKDPGRSCEDDDIQEVNEISWGSWMDEQRRGERLGVLESDVCTRLAVHGWDPDKDAWSTLGLVRLFHRSEPSEDPLRLDVAMPTPTSADIRWHPPALLASCPGAFQKYILCWHDERGEEIATYEVSTSETRFTISDLQPNTTYRVGVEVLTAGSDGRCQNLVAFRTRPADSKKTTLTLSLLLLGLVGGVLVAASAVHICKKRVKEVLCPPLPDPADTEAVKILAGSSPGQLHPRRSFVQPLESSSPTEPLILERRSPSKEDPAVGTAADFPALANPAEETLLPKEDQPGSGDLLPSEYKSQGFLSPMEDERQGRGAGRLQ</sequence>
<dbReference type="InterPro" id="IPR013783">
    <property type="entry name" value="Ig-like_fold"/>
</dbReference>
<evidence type="ECO:0000256" key="2">
    <source>
        <dbReference type="ARBA" id="ARBA00008921"/>
    </source>
</evidence>
<keyword evidence="3 11" id="KW-0812">Transmembrane</keyword>
<keyword evidence="7 11" id="KW-0472">Membrane</keyword>
<name>A0AA35PV16_9SAUR</name>
<dbReference type="PANTHER" id="PTHR48423:SF1">
    <property type="entry name" value="INTERLEUKIN-27 RECEPTOR SUBUNIT ALPHA"/>
    <property type="match status" value="1"/>
</dbReference>
<keyword evidence="4" id="KW-0732">Signal</keyword>
<evidence type="ECO:0000313" key="14">
    <source>
        <dbReference type="Proteomes" id="UP001178461"/>
    </source>
</evidence>
<dbReference type="Pfam" id="PF00041">
    <property type="entry name" value="fn3"/>
    <property type="match status" value="1"/>
</dbReference>
<evidence type="ECO:0000256" key="10">
    <source>
        <dbReference type="SAM" id="MobiDB-lite"/>
    </source>
</evidence>
<keyword evidence="9" id="KW-0325">Glycoprotein</keyword>
<evidence type="ECO:0000256" key="6">
    <source>
        <dbReference type="ARBA" id="ARBA00022989"/>
    </source>
</evidence>
<keyword evidence="8 13" id="KW-0675">Receptor</keyword>
<proteinExistence type="inferred from homology"/>
<dbReference type="InterPro" id="IPR036116">
    <property type="entry name" value="FN3_sf"/>
</dbReference>
<feature type="domain" description="Fibronectin type-III" evidence="12">
    <location>
        <begin position="374"/>
        <end position="458"/>
    </location>
</feature>
<keyword evidence="14" id="KW-1185">Reference proteome</keyword>
<feature type="compositionally biased region" description="Basic and acidic residues" evidence="10">
    <location>
        <begin position="553"/>
        <end position="564"/>
    </location>
</feature>
<keyword evidence="5" id="KW-0677">Repeat</keyword>
<evidence type="ECO:0000256" key="1">
    <source>
        <dbReference type="ARBA" id="ARBA00004479"/>
    </source>
</evidence>
<feature type="region of interest" description="Disordered" evidence="10">
    <location>
        <begin position="527"/>
        <end position="622"/>
    </location>
</feature>
<dbReference type="AlphaFoldDB" id="A0AA35PV16"/>
<comment type="subcellular location">
    <subcellularLocation>
        <location evidence="1">Membrane</location>
        <topology evidence="1">Single-pass type I membrane protein</topology>
    </subcellularLocation>
</comment>
<accession>A0AA35PV16</accession>
<dbReference type="Gene3D" id="2.60.40.10">
    <property type="entry name" value="Immunoglobulins"/>
    <property type="match status" value="2"/>
</dbReference>
<dbReference type="PANTHER" id="PTHR48423">
    <property type="entry name" value="INTERLEUKIN-27 RECEPTOR SUBUNIT ALPHA"/>
    <property type="match status" value="1"/>
</dbReference>
<comment type="similarity">
    <text evidence="2">Belongs to the type I cytokine receptor family. Type 2 subfamily.</text>
</comment>
<dbReference type="SMART" id="SM00060">
    <property type="entry name" value="FN3"/>
    <property type="match status" value="2"/>
</dbReference>
<reference evidence="13" key="1">
    <citation type="submission" date="2022-12" db="EMBL/GenBank/DDBJ databases">
        <authorList>
            <person name="Alioto T."/>
            <person name="Alioto T."/>
            <person name="Gomez Garrido J."/>
        </authorList>
    </citation>
    <scope>NUCLEOTIDE SEQUENCE</scope>
</reference>
<dbReference type="Proteomes" id="UP001178461">
    <property type="component" value="Chromosome 18"/>
</dbReference>
<evidence type="ECO:0000313" key="13">
    <source>
        <dbReference type="EMBL" id="CAI5799195.1"/>
    </source>
</evidence>
<evidence type="ECO:0000256" key="3">
    <source>
        <dbReference type="ARBA" id="ARBA00022692"/>
    </source>
</evidence>
<feature type="domain" description="Fibronectin type-III" evidence="12">
    <location>
        <begin position="74"/>
        <end position="261"/>
    </location>
</feature>
<evidence type="ECO:0000256" key="4">
    <source>
        <dbReference type="ARBA" id="ARBA00022729"/>
    </source>
</evidence>
<evidence type="ECO:0000259" key="12">
    <source>
        <dbReference type="SMART" id="SM00060"/>
    </source>
</evidence>
<dbReference type="EMBL" id="OX395144">
    <property type="protein sequence ID" value="CAI5799195.1"/>
    <property type="molecule type" value="Genomic_DNA"/>
</dbReference>
<evidence type="ECO:0000256" key="8">
    <source>
        <dbReference type="ARBA" id="ARBA00023170"/>
    </source>
</evidence>
<organism evidence="13 14">
    <name type="scientific">Podarcis lilfordi</name>
    <name type="common">Lilford's wall lizard</name>
    <dbReference type="NCBI Taxonomy" id="74358"/>
    <lineage>
        <taxon>Eukaryota</taxon>
        <taxon>Metazoa</taxon>
        <taxon>Chordata</taxon>
        <taxon>Craniata</taxon>
        <taxon>Vertebrata</taxon>
        <taxon>Euteleostomi</taxon>
        <taxon>Lepidosauria</taxon>
        <taxon>Squamata</taxon>
        <taxon>Bifurcata</taxon>
        <taxon>Unidentata</taxon>
        <taxon>Episquamata</taxon>
        <taxon>Laterata</taxon>
        <taxon>Lacertibaenia</taxon>
        <taxon>Lacertidae</taxon>
        <taxon>Podarcis</taxon>
    </lineage>
</organism>
<gene>
    <name evidence="13" type="ORF">PODLI_1B040708</name>
</gene>
<keyword evidence="6 11" id="KW-1133">Transmembrane helix</keyword>
<protein>
    <submittedName>
        <fullName evidence="13">Interleukin-12 receptor subunit beta-1</fullName>
    </submittedName>
</protein>
<dbReference type="InterPro" id="IPR003961">
    <property type="entry name" value="FN3_dom"/>
</dbReference>
<feature type="transmembrane region" description="Helical" evidence="11">
    <location>
        <begin position="478"/>
        <end position="498"/>
    </location>
</feature>
<evidence type="ECO:0000256" key="5">
    <source>
        <dbReference type="ARBA" id="ARBA00022737"/>
    </source>
</evidence>
<dbReference type="GO" id="GO:0005886">
    <property type="term" value="C:plasma membrane"/>
    <property type="evidence" value="ECO:0007669"/>
    <property type="project" value="UniProtKB-ARBA"/>
</dbReference>
<evidence type="ECO:0000256" key="9">
    <source>
        <dbReference type="ARBA" id="ARBA00023180"/>
    </source>
</evidence>
<evidence type="ECO:0000256" key="7">
    <source>
        <dbReference type="ARBA" id="ARBA00023136"/>
    </source>
</evidence>